<proteinExistence type="predicted"/>
<keyword evidence="1" id="KW-0812">Transmembrane</keyword>
<evidence type="ECO:0000313" key="2">
    <source>
        <dbReference type="EMBL" id="KHN79209.1"/>
    </source>
</evidence>
<dbReference type="EMBL" id="JPKZ01001930">
    <property type="protein sequence ID" value="KHN79209.1"/>
    <property type="molecule type" value="Genomic_DNA"/>
</dbReference>
<organism evidence="2 3">
    <name type="scientific">Toxocara canis</name>
    <name type="common">Canine roundworm</name>
    <dbReference type="NCBI Taxonomy" id="6265"/>
    <lineage>
        <taxon>Eukaryota</taxon>
        <taxon>Metazoa</taxon>
        <taxon>Ecdysozoa</taxon>
        <taxon>Nematoda</taxon>
        <taxon>Chromadorea</taxon>
        <taxon>Rhabditida</taxon>
        <taxon>Spirurina</taxon>
        <taxon>Ascaridomorpha</taxon>
        <taxon>Ascaridoidea</taxon>
        <taxon>Toxocaridae</taxon>
        <taxon>Toxocara</taxon>
    </lineage>
</organism>
<evidence type="ECO:0000313" key="3">
    <source>
        <dbReference type="Proteomes" id="UP000031036"/>
    </source>
</evidence>
<name>A0A0B2VCK4_TOXCA</name>
<evidence type="ECO:0000256" key="1">
    <source>
        <dbReference type="SAM" id="Phobius"/>
    </source>
</evidence>
<feature type="transmembrane region" description="Helical" evidence="1">
    <location>
        <begin position="20"/>
        <end position="42"/>
    </location>
</feature>
<keyword evidence="3" id="KW-1185">Reference proteome</keyword>
<gene>
    <name evidence="2" type="ORF">Tcan_01961</name>
</gene>
<dbReference type="Proteomes" id="UP000031036">
    <property type="component" value="Unassembled WGS sequence"/>
</dbReference>
<keyword evidence="1" id="KW-1133">Transmembrane helix</keyword>
<dbReference type="AlphaFoldDB" id="A0A0B2VCK4"/>
<sequence length="62" mass="6851">MAEDYWWEEHCSVIPPETLRLIVVGCVGSILAIVSAFSDAYFSIVASIVVNEFGETCPREIS</sequence>
<accession>A0A0B2VCK4</accession>
<comment type="caution">
    <text evidence="2">The sequence shown here is derived from an EMBL/GenBank/DDBJ whole genome shotgun (WGS) entry which is preliminary data.</text>
</comment>
<keyword evidence="1" id="KW-0472">Membrane</keyword>
<reference evidence="2 3" key="1">
    <citation type="submission" date="2014-11" db="EMBL/GenBank/DDBJ databases">
        <title>Genetic blueprint of the zoonotic pathogen Toxocara canis.</title>
        <authorList>
            <person name="Zhu X.-Q."/>
            <person name="Korhonen P.K."/>
            <person name="Cai H."/>
            <person name="Young N.D."/>
            <person name="Nejsum P."/>
            <person name="von Samson-Himmelstjerna G."/>
            <person name="Boag P.R."/>
            <person name="Tan P."/>
            <person name="Li Q."/>
            <person name="Min J."/>
            <person name="Yang Y."/>
            <person name="Wang X."/>
            <person name="Fang X."/>
            <person name="Hall R.S."/>
            <person name="Hofmann A."/>
            <person name="Sternberg P.W."/>
            <person name="Jex A.R."/>
            <person name="Gasser R.B."/>
        </authorList>
    </citation>
    <scope>NUCLEOTIDE SEQUENCE [LARGE SCALE GENOMIC DNA]</scope>
    <source>
        <strain evidence="2">PN_DK_2014</strain>
    </source>
</reference>
<protein>
    <submittedName>
        <fullName evidence="2">Uncharacterized protein</fullName>
    </submittedName>
</protein>